<feature type="region of interest" description="Disordered" evidence="1">
    <location>
        <begin position="1"/>
        <end position="39"/>
    </location>
</feature>
<sequence length="102" mass="11479">MLGLSASQGGRATAGSNQHNWRDMDQHNGTSKHHPAHSLSTIKRARRTIALVLSLYQRFHLFFPFSEFNLHDVLIAAVWLASKLEDTLKKLMEIQLAARKSG</sequence>
<dbReference type="Proteomes" id="UP000054564">
    <property type="component" value="Unassembled WGS sequence"/>
</dbReference>
<evidence type="ECO:0000313" key="3">
    <source>
        <dbReference type="Proteomes" id="UP000054564"/>
    </source>
</evidence>
<organism evidence="2 3">
    <name type="scientific">Puccinia striiformis f. sp. tritici PST-78</name>
    <dbReference type="NCBI Taxonomy" id="1165861"/>
    <lineage>
        <taxon>Eukaryota</taxon>
        <taxon>Fungi</taxon>
        <taxon>Dikarya</taxon>
        <taxon>Basidiomycota</taxon>
        <taxon>Pucciniomycotina</taxon>
        <taxon>Pucciniomycetes</taxon>
        <taxon>Pucciniales</taxon>
        <taxon>Pucciniaceae</taxon>
        <taxon>Puccinia</taxon>
    </lineage>
</organism>
<evidence type="ECO:0000256" key="1">
    <source>
        <dbReference type="SAM" id="MobiDB-lite"/>
    </source>
</evidence>
<accession>A0A0L0VG44</accession>
<name>A0A0L0VG44_9BASI</name>
<feature type="compositionally biased region" description="Polar residues" evidence="1">
    <location>
        <begin position="1"/>
        <end position="19"/>
    </location>
</feature>
<dbReference type="STRING" id="1165861.A0A0L0VG44"/>
<dbReference type="AlphaFoldDB" id="A0A0L0VG44"/>
<gene>
    <name evidence="2" type="ORF">PSTG_08493</name>
</gene>
<proteinExistence type="predicted"/>
<dbReference type="InterPro" id="IPR036915">
    <property type="entry name" value="Cyclin-like_sf"/>
</dbReference>
<protein>
    <submittedName>
        <fullName evidence="2">Uncharacterized protein</fullName>
    </submittedName>
</protein>
<dbReference type="EMBL" id="AJIL01000059">
    <property type="protein sequence ID" value="KNE98223.1"/>
    <property type="molecule type" value="Genomic_DNA"/>
</dbReference>
<comment type="caution">
    <text evidence="2">The sequence shown here is derived from an EMBL/GenBank/DDBJ whole genome shotgun (WGS) entry which is preliminary data.</text>
</comment>
<reference evidence="3" key="1">
    <citation type="submission" date="2014-03" db="EMBL/GenBank/DDBJ databases">
        <title>The Genome Sequence of Puccinia striiformis f. sp. tritici PST-78.</title>
        <authorList>
            <consortium name="The Broad Institute Genome Sequencing Platform"/>
            <person name="Cuomo C."/>
            <person name="Hulbert S."/>
            <person name="Chen X."/>
            <person name="Walker B."/>
            <person name="Young S.K."/>
            <person name="Zeng Q."/>
            <person name="Gargeya S."/>
            <person name="Fitzgerald M."/>
            <person name="Haas B."/>
            <person name="Abouelleil A."/>
            <person name="Alvarado L."/>
            <person name="Arachchi H.M."/>
            <person name="Berlin A.M."/>
            <person name="Chapman S.B."/>
            <person name="Goldberg J."/>
            <person name="Griggs A."/>
            <person name="Gujja S."/>
            <person name="Hansen M."/>
            <person name="Howarth C."/>
            <person name="Imamovic A."/>
            <person name="Larimer J."/>
            <person name="McCowan C."/>
            <person name="Montmayeur A."/>
            <person name="Murphy C."/>
            <person name="Neiman D."/>
            <person name="Pearson M."/>
            <person name="Priest M."/>
            <person name="Roberts A."/>
            <person name="Saif S."/>
            <person name="Shea T."/>
            <person name="Sisk P."/>
            <person name="Sykes S."/>
            <person name="Wortman J."/>
            <person name="Nusbaum C."/>
            <person name="Birren B."/>
        </authorList>
    </citation>
    <scope>NUCLEOTIDE SEQUENCE [LARGE SCALE GENOMIC DNA]</scope>
    <source>
        <strain evidence="3">race PST-78</strain>
    </source>
</reference>
<dbReference type="Gene3D" id="1.10.472.10">
    <property type="entry name" value="Cyclin-like"/>
    <property type="match status" value="1"/>
</dbReference>
<dbReference type="SUPFAM" id="SSF47954">
    <property type="entry name" value="Cyclin-like"/>
    <property type="match status" value="1"/>
</dbReference>
<keyword evidence="3" id="KW-1185">Reference proteome</keyword>
<evidence type="ECO:0000313" key="2">
    <source>
        <dbReference type="EMBL" id="KNE98223.1"/>
    </source>
</evidence>